<feature type="domain" description="AAA+ ATPase" evidence="1">
    <location>
        <begin position="16"/>
        <end position="139"/>
    </location>
</feature>
<name>A0A512BI24_9BACT</name>
<dbReference type="Proteomes" id="UP000321513">
    <property type="component" value="Unassembled WGS sequence"/>
</dbReference>
<dbReference type="InterPro" id="IPR003593">
    <property type="entry name" value="AAA+_ATPase"/>
</dbReference>
<evidence type="ECO:0000259" key="1">
    <source>
        <dbReference type="SMART" id="SM00382"/>
    </source>
</evidence>
<dbReference type="Pfam" id="PF13173">
    <property type="entry name" value="AAA_14"/>
    <property type="match status" value="1"/>
</dbReference>
<accession>A0A512BI24</accession>
<dbReference type="InterPro" id="IPR027417">
    <property type="entry name" value="P-loop_NTPase"/>
</dbReference>
<dbReference type="AlphaFoldDB" id="A0A512BI24"/>
<dbReference type="Gene3D" id="3.40.50.300">
    <property type="entry name" value="P-loop containing nucleotide triphosphate hydrolases"/>
    <property type="match status" value="1"/>
</dbReference>
<gene>
    <name evidence="2" type="ORF">SAE01_40990</name>
</gene>
<evidence type="ECO:0000313" key="3">
    <source>
        <dbReference type="Proteomes" id="UP000321513"/>
    </source>
</evidence>
<comment type="caution">
    <text evidence="2">The sequence shown here is derived from an EMBL/GenBank/DDBJ whole genome shotgun (WGS) entry which is preliminary data.</text>
</comment>
<dbReference type="SMART" id="SM00382">
    <property type="entry name" value="AAA"/>
    <property type="match status" value="1"/>
</dbReference>
<dbReference type="InterPro" id="IPR041682">
    <property type="entry name" value="AAA_14"/>
</dbReference>
<dbReference type="PANTHER" id="PTHR43566">
    <property type="entry name" value="CONSERVED PROTEIN"/>
    <property type="match status" value="1"/>
</dbReference>
<reference evidence="2 3" key="1">
    <citation type="submission" date="2019-07" db="EMBL/GenBank/DDBJ databases">
        <title>Whole genome shotgun sequence of Segetibacter aerophilus NBRC 106135.</title>
        <authorList>
            <person name="Hosoyama A."/>
            <person name="Uohara A."/>
            <person name="Ohji S."/>
            <person name="Ichikawa N."/>
        </authorList>
    </citation>
    <scope>NUCLEOTIDE SEQUENCE [LARGE SCALE GENOMIC DNA]</scope>
    <source>
        <strain evidence="2 3">NBRC 106135</strain>
    </source>
</reference>
<organism evidence="2 3">
    <name type="scientific">Segetibacter aerophilus</name>
    <dbReference type="NCBI Taxonomy" id="670293"/>
    <lineage>
        <taxon>Bacteria</taxon>
        <taxon>Pseudomonadati</taxon>
        <taxon>Bacteroidota</taxon>
        <taxon>Chitinophagia</taxon>
        <taxon>Chitinophagales</taxon>
        <taxon>Chitinophagaceae</taxon>
        <taxon>Segetibacter</taxon>
    </lineage>
</organism>
<dbReference type="OrthoDB" id="9778168at2"/>
<dbReference type="SUPFAM" id="SSF52540">
    <property type="entry name" value="P-loop containing nucleoside triphosphate hydrolases"/>
    <property type="match status" value="1"/>
</dbReference>
<sequence>MIERKLNNEIKSLLRQFPAVAILGARQVGKTTLAKEIAAVQKRPTLYLDLENPLDVRRLQDPFTFLSDNKDKCIIIDEVQTIPSLFSVLRSVIDNDRRNGRFILLGSASPQLVKGVSESLAGRIAYRELSPVNLMELPEKITMQKHWLRGGFPSALLARSDKAATEWVNSFVRSYIERDLGSLFGVDLSGNTIGRLLSMLAHTNGSVWNAEMMARSLGITAPTVNRYVDFLEGAFLVHRLPAFFINTRKRLVKAPKVYIRDSGLLHQLSNVPNIHVLKGHPVVGSSWEGYVVEQVNELKPADFDLYYYRTQAGAEYDIVLARGIKPVACIEVKLSNAPAISKGNYQSIADLETKKNFVVVPDADEYRTKDGIVICNLQALLTKYLPKF</sequence>
<proteinExistence type="predicted"/>
<keyword evidence="3" id="KW-1185">Reference proteome</keyword>
<dbReference type="RefSeq" id="WP_147205709.1">
    <property type="nucleotide sequence ID" value="NZ_BJYT01000025.1"/>
</dbReference>
<dbReference type="CDD" id="cd00009">
    <property type="entry name" value="AAA"/>
    <property type="match status" value="1"/>
</dbReference>
<evidence type="ECO:0000313" key="2">
    <source>
        <dbReference type="EMBL" id="GEO11603.1"/>
    </source>
</evidence>
<dbReference type="PANTHER" id="PTHR43566:SF2">
    <property type="entry name" value="DUF4143 DOMAIN-CONTAINING PROTEIN"/>
    <property type="match status" value="1"/>
</dbReference>
<protein>
    <submittedName>
        <fullName evidence="2">ATPase</fullName>
    </submittedName>
</protein>
<dbReference type="EMBL" id="BJYT01000025">
    <property type="protein sequence ID" value="GEO11603.1"/>
    <property type="molecule type" value="Genomic_DNA"/>
</dbReference>
<dbReference type="InterPro" id="IPR025420">
    <property type="entry name" value="DUF4143"/>
</dbReference>
<dbReference type="Pfam" id="PF13635">
    <property type="entry name" value="DUF4143"/>
    <property type="match status" value="1"/>
</dbReference>